<dbReference type="Pfam" id="PF07027">
    <property type="entry name" value="DUF1318"/>
    <property type="match status" value="1"/>
</dbReference>
<evidence type="ECO:0000313" key="2">
    <source>
        <dbReference type="EMBL" id="MBD9361866.1"/>
    </source>
</evidence>
<keyword evidence="1" id="KW-0732">Signal</keyword>
<feature type="signal peptide" evidence="1">
    <location>
        <begin position="1"/>
        <end position="26"/>
    </location>
</feature>
<reference evidence="2 3" key="1">
    <citation type="submission" date="2020-09" db="EMBL/GenBank/DDBJ databases">
        <title>Methylomonas albis sp. nov. and Methylomonas fluvii sp. nov.: Two cold-adapted methanotrophs from the River Elbe and an amended description of Methylovulum psychrotolerans strain Eb1.</title>
        <authorList>
            <person name="Bussmann I.K."/>
            <person name="Klings K.-W."/>
            <person name="Warnstedt J."/>
            <person name="Hoppert M."/>
            <person name="Saborowski A."/>
            <person name="Horn F."/>
            <person name="Liebner S."/>
        </authorList>
    </citation>
    <scope>NUCLEOTIDE SEQUENCE [LARGE SCALE GENOMIC DNA]</scope>
    <source>
        <strain evidence="2 3">EbB</strain>
    </source>
</reference>
<gene>
    <name evidence="2" type="ORF">EBB_15310</name>
</gene>
<dbReference type="RefSeq" id="WP_192394630.1">
    <property type="nucleotide sequence ID" value="NZ_CAJHIU010000002.1"/>
</dbReference>
<comment type="caution">
    <text evidence="2">The sequence shown here is derived from an EMBL/GenBank/DDBJ whole genome shotgun (WGS) entry which is preliminary data.</text>
</comment>
<dbReference type="EMBL" id="JACXST010000002">
    <property type="protein sequence ID" value="MBD9361866.1"/>
    <property type="molecule type" value="Genomic_DNA"/>
</dbReference>
<feature type="chain" id="PRO_5045990425" evidence="1">
    <location>
        <begin position="27"/>
        <end position="113"/>
    </location>
</feature>
<dbReference type="Proteomes" id="UP000641152">
    <property type="component" value="Unassembled WGS sequence"/>
</dbReference>
<evidence type="ECO:0000313" key="3">
    <source>
        <dbReference type="Proteomes" id="UP000641152"/>
    </source>
</evidence>
<dbReference type="InterPro" id="IPR008309">
    <property type="entry name" value="YdbL"/>
</dbReference>
<accession>A0ABR9DG81</accession>
<dbReference type="PIRSF" id="PIRSF025560">
    <property type="entry name" value="UCP025560"/>
    <property type="match status" value="1"/>
</dbReference>
<proteinExistence type="predicted"/>
<evidence type="ECO:0000256" key="1">
    <source>
        <dbReference type="SAM" id="SignalP"/>
    </source>
</evidence>
<keyword evidence="3" id="KW-1185">Reference proteome</keyword>
<organism evidence="2 3">
    <name type="scientific">Methylomonas fluvii</name>
    <dbReference type="NCBI Taxonomy" id="1854564"/>
    <lineage>
        <taxon>Bacteria</taxon>
        <taxon>Pseudomonadati</taxon>
        <taxon>Pseudomonadota</taxon>
        <taxon>Gammaproteobacteria</taxon>
        <taxon>Methylococcales</taxon>
        <taxon>Methylococcaceae</taxon>
        <taxon>Methylomonas</taxon>
    </lineage>
</organism>
<name>A0ABR9DG81_9GAMM</name>
<protein>
    <submittedName>
        <fullName evidence="2">YdbL family protein</fullName>
    </submittedName>
</protein>
<sequence>MKNKNLLSILPSLFLGLCLVALPVSAVDLAQAKSAGLVGEQLNGFLGMVKPDASAEIKALVDSINAQRLAEYQRIGTKNGVPAEEVGRLTAQKVIGQAAPGQFVETASGWTQR</sequence>